<proteinExistence type="predicted"/>
<feature type="transmembrane region" description="Helical" evidence="11">
    <location>
        <begin position="163"/>
        <end position="184"/>
    </location>
</feature>
<feature type="transmembrane region" description="Helical" evidence="11">
    <location>
        <begin position="123"/>
        <end position="143"/>
    </location>
</feature>
<evidence type="ECO:0000313" key="13">
    <source>
        <dbReference type="Proteomes" id="UP000007123"/>
    </source>
</evidence>
<dbReference type="PATRIC" id="fig|1156935.5.peg.3938"/>
<dbReference type="OrthoDB" id="192433at2"/>
<comment type="subcellular location">
    <subcellularLocation>
        <location evidence="1">Cell membrane</location>
        <topology evidence="1">Multi-pass membrane protein</topology>
    </subcellularLocation>
</comment>
<keyword evidence="7 11" id="KW-1133">Transmembrane helix</keyword>
<feature type="transmembrane region" description="Helical" evidence="11">
    <location>
        <begin position="12"/>
        <end position="31"/>
    </location>
</feature>
<keyword evidence="5" id="KW-0997">Cell inner membrane</keyword>
<dbReference type="CDD" id="cd06579">
    <property type="entry name" value="TM_PBP1_transp_AraH_like"/>
    <property type="match status" value="1"/>
</dbReference>
<dbReference type="Proteomes" id="UP000007123">
    <property type="component" value="Unassembled WGS sequence"/>
</dbReference>
<evidence type="ECO:0000256" key="5">
    <source>
        <dbReference type="ARBA" id="ARBA00022519"/>
    </source>
</evidence>
<dbReference type="PANTHER" id="PTHR32196:SF71">
    <property type="entry name" value="AUTOINDUCER 2 IMPORT SYSTEM PERMEASE PROTEIN LSRD"/>
    <property type="match status" value="1"/>
</dbReference>
<feature type="transmembrane region" description="Helical" evidence="11">
    <location>
        <begin position="66"/>
        <end position="85"/>
    </location>
</feature>
<keyword evidence="6 11" id="KW-0812">Transmembrane</keyword>
<sequence length="339" mass="34821">MKHLFFRWETALFAMLVVELAVFGLINPRFLNVANLVYGTSDFIQIGMVALPLTLVIIAGGIDVSFASVIGLAAIIFGVATFYGVPLPLAIALALATGGICGLFNATLIHLSKIQPLVVTLGSLYLFQGTATVASGLVGAGGYEGIGNFPEAFNAFGYAEFLGLPTSLALFLALAFVLVVLLHFTRFGRTVFLAGLSEDAARFAGIPVRRVQTITYVITGLSAAIAGLVMSAYFGSARVDLGSATLLPAVTAAVLGGASIYGGQGSILGTLLATFVIGYLQQGLQAAGVPSQISSALSGGLLVVAVALRHGSAMLADFIAVARQQKKPTATVTSGGESK</sequence>
<comment type="subunit">
    <text evidence="2">The complex is composed of two ATP-binding proteins (LsrA), two transmembrane proteins (LsrC and LsrD) and a solute-binding protein (LsrB).</text>
</comment>
<organism evidence="12 13">
    <name type="scientific">Agrobacterium albertimagni AOL15</name>
    <dbReference type="NCBI Taxonomy" id="1156935"/>
    <lineage>
        <taxon>Bacteria</taxon>
        <taxon>Pseudomonadati</taxon>
        <taxon>Pseudomonadota</taxon>
        <taxon>Alphaproteobacteria</taxon>
        <taxon>Hyphomicrobiales</taxon>
        <taxon>Rhizobiaceae</taxon>
        <taxon>Rhizobium/Agrobacterium group</taxon>
        <taxon>Agrobacterium</taxon>
    </lineage>
</organism>
<name>K2QSB5_9HYPH</name>
<feature type="transmembrane region" description="Helical" evidence="11">
    <location>
        <begin position="296"/>
        <end position="320"/>
    </location>
</feature>
<reference evidence="12 13" key="1">
    <citation type="journal article" date="2012" name="J. Bacteriol.">
        <title>Draft Genome Sequence of Agrobacterium albertimagni Strain AOL15.</title>
        <authorList>
            <person name="Trimble W.L."/>
            <person name="Phung le T."/>
            <person name="Meyer F."/>
            <person name="Gilbert J.A."/>
            <person name="Silver S."/>
        </authorList>
    </citation>
    <scope>NUCLEOTIDE SEQUENCE [LARGE SCALE GENOMIC DNA]</scope>
    <source>
        <strain evidence="12 13">AOL15</strain>
    </source>
</reference>
<dbReference type="GO" id="GO:0005886">
    <property type="term" value="C:plasma membrane"/>
    <property type="evidence" value="ECO:0007669"/>
    <property type="project" value="UniProtKB-SubCell"/>
</dbReference>
<evidence type="ECO:0000313" key="12">
    <source>
        <dbReference type="EMBL" id="EKF57932.1"/>
    </source>
</evidence>
<dbReference type="STRING" id="1156935.QWE_19343"/>
<dbReference type="InterPro" id="IPR001851">
    <property type="entry name" value="ABC_transp_permease"/>
</dbReference>
<evidence type="ECO:0000256" key="1">
    <source>
        <dbReference type="ARBA" id="ARBA00004651"/>
    </source>
</evidence>
<feature type="transmembrane region" description="Helical" evidence="11">
    <location>
        <begin position="267"/>
        <end position="284"/>
    </location>
</feature>
<dbReference type="GO" id="GO:0022857">
    <property type="term" value="F:transmembrane transporter activity"/>
    <property type="evidence" value="ECO:0007669"/>
    <property type="project" value="InterPro"/>
</dbReference>
<evidence type="ECO:0000256" key="9">
    <source>
        <dbReference type="ARBA" id="ARBA00025439"/>
    </source>
</evidence>
<evidence type="ECO:0000256" key="8">
    <source>
        <dbReference type="ARBA" id="ARBA00023136"/>
    </source>
</evidence>
<dbReference type="AlphaFoldDB" id="K2QSB5"/>
<keyword evidence="4" id="KW-1003">Cell membrane</keyword>
<protein>
    <recommendedName>
        <fullName evidence="10">Autoinducer 2 import system permease protein LsrD</fullName>
    </recommendedName>
</protein>
<evidence type="ECO:0000256" key="6">
    <source>
        <dbReference type="ARBA" id="ARBA00022692"/>
    </source>
</evidence>
<feature type="transmembrane region" description="Helical" evidence="11">
    <location>
        <begin position="43"/>
        <end position="59"/>
    </location>
</feature>
<comment type="caution">
    <text evidence="12">The sequence shown here is derived from an EMBL/GenBank/DDBJ whole genome shotgun (WGS) entry which is preliminary data.</text>
</comment>
<evidence type="ECO:0000256" key="2">
    <source>
        <dbReference type="ARBA" id="ARBA00011262"/>
    </source>
</evidence>
<dbReference type="RefSeq" id="WP_006727858.1">
    <property type="nucleotide sequence ID" value="NZ_ALJF01000015.1"/>
</dbReference>
<keyword evidence="3" id="KW-0813">Transport</keyword>
<dbReference type="EMBL" id="ALJF01000015">
    <property type="protein sequence ID" value="EKF57932.1"/>
    <property type="molecule type" value="Genomic_DNA"/>
</dbReference>
<accession>K2QSB5</accession>
<keyword evidence="8 11" id="KW-0472">Membrane</keyword>
<comment type="function">
    <text evidence="9">Part of the ABC transporter complex LsrABCD involved in autoinducer 2 (AI-2) import. Probably responsible for the translocation of the substrate across the membrane.</text>
</comment>
<evidence type="ECO:0000256" key="7">
    <source>
        <dbReference type="ARBA" id="ARBA00022989"/>
    </source>
</evidence>
<evidence type="ECO:0000256" key="11">
    <source>
        <dbReference type="SAM" id="Phobius"/>
    </source>
</evidence>
<gene>
    <name evidence="12" type="ORF">QWE_19343</name>
</gene>
<feature type="transmembrane region" description="Helical" evidence="11">
    <location>
        <begin position="214"/>
        <end position="235"/>
    </location>
</feature>
<evidence type="ECO:0000256" key="4">
    <source>
        <dbReference type="ARBA" id="ARBA00022475"/>
    </source>
</evidence>
<feature type="transmembrane region" description="Helical" evidence="11">
    <location>
        <begin position="91"/>
        <end position="111"/>
    </location>
</feature>
<dbReference type="PANTHER" id="PTHR32196">
    <property type="entry name" value="ABC TRANSPORTER PERMEASE PROTEIN YPHD-RELATED-RELATED"/>
    <property type="match status" value="1"/>
</dbReference>
<dbReference type="eggNOG" id="COG1172">
    <property type="taxonomic scope" value="Bacteria"/>
</dbReference>
<keyword evidence="13" id="KW-1185">Reference proteome</keyword>
<evidence type="ECO:0000256" key="3">
    <source>
        <dbReference type="ARBA" id="ARBA00022448"/>
    </source>
</evidence>
<evidence type="ECO:0000256" key="10">
    <source>
        <dbReference type="ARBA" id="ARBA00039381"/>
    </source>
</evidence>
<dbReference type="Pfam" id="PF02653">
    <property type="entry name" value="BPD_transp_2"/>
    <property type="match status" value="1"/>
</dbReference>